<dbReference type="InterPro" id="IPR001841">
    <property type="entry name" value="Znf_RING"/>
</dbReference>
<feature type="transmembrane region" description="Helical" evidence="3">
    <location>
        <begin position="214"/>
        <end position="232"/>
    </location>
</feature>
<organism evidence="5 6">
    <name type="scientific">Carex littledalei</name>
    <dbReference type="NCBI Taxonomy" id="544730"/>
    <lineage>
        <taxon>Eukaryota</taxon>
        <taxon>Viridiplantae</taxon>
        <taxon>Streptophyta</taxon>
        <taxon>Embryophyta</taxon>
        <taxon>Tracheophyta</taxon>
        <taxon>Spermatophyta</taxon>
        <taxon>Magnoliopsida</taxon>
        <taxon>Liliopsida</taxon>
        <taxon>Poales</taxon>
        <taxon>Cyperaceae</taxon>
        <taxon>Cyperoideae</taxon>
        <taxon>Cariceae</taxon>
        <taxon>Carex</taxon>
        <taxon>Carex subgen. Euthyceras</taxon>
    </lineage>
</organism>
<evidence type="ECO:0000256" key="3">
    <source>
        <dbReference type="SAM" id="Phobius"/>
    </source>
</evidence>
<evidence type="ECO:0000256" key="2">
    <source>
        <dbReference type="SAM" id="MobiDB-lite"/>
    </source>
</evidence>
<sequence>MEPAISNRTTTIHEHIIDISRDHNGASSSNSNSHSNNNREEQEELSDGDGERGPPPSSSSSSSDNPVSNLRNTTLLRTREGLQRRHRSPLNSGLWISVELVVNLCQIVAAIVVLSLSKHEHPHAPLFEWVIGYTAGCVATLPHLYWRYVHRNRHGSEQEGRPTARLNSSNSNNQTDTNSYSVVSTTNSRLEGAWRNTVITRNPRIHALVDHFKMALDCFFAVWFVVGNVWIFGGRSSFSDAPNLYRLCVAFLTFSCIGYAMPFILCAMICCCLPCIISLMGFREDLNHIRGANQESINALPIYKFRVKRINTNSNRENSEIPLDSQGADAGGIIGAGTDKERMISAEDAVCCICLAKYADNDELRELTCAHFFHKECVDKWLKINALCPLCKAEVPISSSGPLGLNFGRRHIDRRVRNDMESQA</sequence>
<gene>
    <name evidence="5" type="ORF">FCM35_KLT08599</name>
</gene>
<proteinExistence type="predicted"/>
<feature type="transmembrane region" description="Helical" evidence="3">
    <location>
        <begin position="244"/>
        <end position="277"/>
    </location>
</feature>
<keyword evidence="1" id="KW-0479">Metal-binding</keyword>
<feature type="domain" description="RING-type" evidence="4">
    <location>
        <begin position="351"/>
        <end position="392"/>
    </location>
</feature>
<dbReference type="OrthoDB" id="9984778at2759"/>
<evidence type="ECO:0000313" key="5">
    <source>
        <dbReference type="EMBL" id="KAF3326969.1"/>
    </source>
</evidence>
<feature type="transmembrane region" description="Helical" evidence="3">
    <location>
        <begin position="94"/>
        <end position="114"/>
    </location>
</feature>
<evidence type="ECO:0000259" key="4">
    <source>
        <dbReference type="PROSITE" id="PS50089"/>
    </source>
</evidence>
<keyword evidence="1" id="KW-0862">Zinc</keyword>
<dbReference type="Pfam" id="PF13639">
    <property type="entry name" value="zf-RING_2"/>
    <property type="match status" value="1"/>
</dbReference>
<keyword evidence="3" id="KW-0812">Transmembrane</keyword>
<dbReference type="PANTHER" id="PTHR46225">
    <property type="entry name" value="C3H4 TYPE ZINC FINGER PROTEIN"/>
    <property type="match status" value="1"/>
</dbReference>
<protein>
    <submittedName>
        <fullName evidence="5">E3 ubiquitin-protein ligase</fullName>
    </submittedName>
</protein>
<dbReference type="GO" id="GO:0008270">
    <property type="term" value="F:zinc ion binding"/>
    <property type="evidence" value="ECO:0007669"/>
    <property type="project" value="UniProtKB-KW"/>
</dbReference>
<dbReference type="FunFam" id="3.30.40.10:FF:000348">
    <property type="entry name" value="E3 ubiquitin-protein ligase"/>
    <property type="match status" value="1"/>
</dbReference>
<reference evidence="5" key="1">
    <citation type="submission" date="2020-01" db="EMBL/GenBank/DDBJ databases">
        <title>Genome sequence of Kobresia littledalei, the first chromosome-level genome in the family Cyperaceae.</title>
        <authorList>
            <person name="Qu G."/>
        </authorList>
    </citation>
    <scope>NUCLEOTIDE SEQUENCE</scope>
    <source>
        <strain evidence="5">C.B.Clarke</strain>
        <tissue evidence="5">Leaf</tissue>
    </source>
</reference>
<name>A0A833VKM1_9POAL</name>
<dbReference type="InterPro" id="IPR013083">
    <property type="entry name" value="Znf_RING/FYVE/PHD"/>
</dbReference>
<evidence type="ECO:0000256" key="1">
    <source>
        <dbReference type="PROSITE-ProRule" id="PRU00175"/>
    </source>
</evidence>
<keyword evidence="1" id="KW-0863">Zinc-finger</keyword>
<dbReference type="EMBL" id="SWLB01000018">
    <property type="protein sequence ID" value="KAF3326969.1"/>
    <property type="molecule type" value="Genomic_DNA"/>
</dbReference>
<dbReference type="AlphaFoldDB" id="A0A833VKM1"/>
<dbReference type="SUPFAM" id="SSF57850">
    <property type="entry name" value="RING/U-box"/>
    <property type="match status" value="1"/>
</dbReference>
<feature type="transmembrane region" description="Helical" evidence="3">
    <location>
        <begin position="126"/>
        <end position="146"/>
    </location>
</feature>
<dbReference type="PROSITE" id="PS50089">
    <property type="entry name" value="ZF_RING_2"/>
    <property type="match status" value="1"/>
</dbReference>
<feature type="compositionally biased region" description="Low complexity" evidence="2">
    <location>
        <begin position="27"/>
        <end position="36"/>
    </location>
</feature>
<dbReference type="SMART" id="SM00184">
    <property type="entry name" value="RING"/>
    <property type="match status" value="1"/>
</dbReference>
<feature type="region of interest" description="Disordered" evidence="2">
    <location>
        <begin position="22"/>
        <end position="83"/>
    </location>
</feature>
<comment type="caution">
    <text evidence="5">The sequence shown here is derived from an EMBL/GenBank/DDBJ whole genome shotgun (WGS) entry which is preliminary data.</text>
</comment>
<evidence type="ECO:0000313" key="6">
    <source>
        <dbReference type="Proteomes" id="UP000623129"/>
    </source>
</evidence>
<feature type="region of interest" description="Disordered" evidence="2">
    <location>
        <begin position="157"/>
        <end position="180"/>
    </location>
</feature>
<accession>A0A833VKM1</accession>
<dbReference type="PANTHER" id="PTHR46225:SF19">
    <property type="entry name" value="RING-TYPE DOMAIN-CONTAINING PROTEIN"/>
    <property type="match status" value="1"/>
</dbReference>
<dbReference type="Proteomes" id="UP000623129">
    <property type="component" value="Unassembled WGS sequence"/>
</dbReference>
<dbReference type="Gene3D" id="3.30.40.10">
    <property type="entry name" value="Zinc/RING finger domain, C3HC4 (zinc finger)"/>
    <property type="match status" value="1"/>
</dbReference>
<keyword evidence="6" id="KW-1185">Reference proteome</keyword>
<keyword evidence="3" id="KW-1133">Transmembrane helix</keyword>
<keyword evidence="3" id="KW-0472">Membrane</keyword>
<feature type="compositionally biased region" description="Low complexity" evidence="2">
    <location>
        <begin position="167"/>
        <end position="180"/>
    </location>
</feature>
<feature type="compositionally biased region" description="Polar residues" evidence="2">
    <location>
        <begin position="64"/>
        <end position="76"/>
    </location>
</feature>